<dbReference type="Gene3D" id="1.10.10.10">
    <property type="entry name" value="Winged helix-like DNA-binding domain superfamily/Winged helix DNA-binding domain"/>
    <property type="match status" value="1"/>
</dbReference>
<reference evidence="7" key="1">
    <citation type="submission" date="2020-12" db="EMBL/GenBank/DDBJ databases">
        <title>Antrihabitans popcorni sp. nov. and Antrihabitans auranticaus sp. nov., isolated from a larva cave.</title>
        <authorList>
            <person name="Lee S.D."/>
            <person name="Kim I.S."/>
        </authorList>
    </citation>
    <scope>NUCLEOTIDE SEQUENCE</scope>
    <source>
        <strain evidence="7">YC3-6</strain>
    </source>
</reference>
<keyword evidence="2" id="KW-0805">Transcription regulation</keyword>
<dbReference type="PROSITE" id="PS51755">
    <property type="entry name" value="OMPR_PHOB"/>
    <property type="match status" value="1"/>
</dbReference>
<dbReference type="SUPFAM" id="SSF48452">
    <property type="entry name" value="TPR-like"/>
    <property type="match status" value="1"/>
</dbReference>
<dbReference type="InterPro" id="IPR011990">
    <property type="entry name" value="TPR-like_helical_dom_sf"/>
</dbReference>
<dbReference type="InterPro" id="IPR005158">
    <property type="entry name" value="BTAD"/>
</dbReference>
<keyword evidence="8" id="KW-1185">Reference proteome</keyword>
<evidence type="ECO:0000256" key="5">
    <source>
        <dbReference type="PROSITE-ProRule" id="PRU01091"/>
    </source>
</evidence>
<comment type="caution">
    <text evidence="7">The sequence shown here is derived from an EMBL/GenBank/DDBJ whole genome shotgun (WGS) entry which is preliminary data.</text>
</comment>
<dbReference type="InterPro" id="IPR041664">
    <property type="entry name" value="AAA_16"/>
</dbReference>
<dbReference type="Pfam" id="PF13191">
    <property type="entry name" value="AAA_16"/>
    <property type="match status" value="1"/>
</dbReference>
<proteinExistence type="inferred from homology"/>
<dbReference type="SMART" id="SM01043">
    <property type="entry name" value="BTAD"/>
    <property type="match status" value="1"/>
</dbReference>
<dbReference type="Pfam" id="PF03704">
    <property type="entry name" value="BTAD"/>
    <property type="match status" value="1"/>
</dbReference>
<dbReference type="PANTHER" id="PTHR35807:SF1">
    <property type="entry name" value="TRANSCRIPTIONAL REGULATOR REDD"/>
    <property type="match status" value="1"/>
</dbReference>
<gene>
    <name evidence="7" type="ORF">JGU71_03475</name>
</gene>
<evidence type="ECO:0000313" key="8">
    <source>
        <dbReference type="Proteomes" id="UP000655868"/>
    </source>
</evidence>
<dbReference type="PANTHER" id="PTHR35807">
    <property type="entry name" value="TRANSCRIPTIONAL REGULATOR REDD-RELATED"/>
    <property type="match status" value="1"/>
</dbReference>
<dbReference type="EMBL" id="JAEMNV010000001">
    <property type="protein sequence ID" value="MBJ8337938.1"/>
    <property type="molecule type" value="Genomic_DNA"/>
</dbReference>
<organism evidence="7 8">
    <name type="scientific">Antrihabitans stalagmiti</name>
    <dbReference type="NCBI Taxonomy" id="2799499"/>
    <lineage>
        <taxon>Bacteria</taxon>
        <taxon>Bacillati</taxon>
        <taxon>Actinomycetota</taxon>
        <taxon>Actinomycetes</taxon>
        <taxon>Mycobacteriales</taxon>
        <taxon>Nocardiaceae</taxon>
        <taxon>Antrihabitans</taxon>
    </lineage>
</organism>
<comment type="similarity">
    <text evidence="1">Belongs to the AfsR/DnrI/RedD regulatory family.</text>
</comment>
<evidence type="ECO:0000259" key="6">
    <source>
        <dbReference type="PROSITE" id="PS51755"/>
    </source>
</evidence>
<dbReference type="SUPFAM" id="SSF52540">
    <property type="entry name" value="P-loop containing nucleoside triphosphate hydrolases"/>
    <property type="match status" value="1"/>
</dbReference>
<keyword evidence="3 5" id="KW-0238">DNA-binding</keyword>
<dbReference type="InterPro" id="IPR001867">
    <property type="entry name" value="OmpR/PhoB-type_DNA-bd"/>
</dbReference>
<dbReference type="InterPro" id="IPR016032">
    <property type="entry name" value="Sig_transdc_resp-reg_C-effctor"/>
</dbReference>
<protein>
    <submittedName>
        <fullName evidence="7">AAA family ATPase</fullName>
    </submittedName>
</protein>
<evidence type="ECO:0000256" key="2">
    <source>
        <dbReference type="ARBA" id="ARBA00023015"/>
    </source>
</evidence>
<dbReference type="Proteomes" id="UP000655868">
    <property type="component" value="Unassembled WGS sequence"/>
</dbReference>
<dbReference type="CDD" id="cd15831">
    <property type="entry name" value="BTAD"/>
    <property type="match status" value="1"/>
</dbReference>
<feature type="DNA-binding region" description="OmpR/PhoB-type" evidence="5">
    <location>
        <begin position="1"/>
        <end position="95"/>
    </location>
</feature>
<name>A0A934U252_9NOCA</name>
<dbReference type="PROSITE" id="PS00675">
    <property type="entry name" value="SIGMA54_INTERACT_1"/>
    <property type="match status" value="1"/>
</dbReference>
<accession>A0A934U252</accession>
<dbReference type="InterPro" id="IPR036388">
    <property type="entry name" value="WH-like_DNA-bd_sf"/>
</dbReference>
<dbReference type="InterPro" id="IPR051677">
    <property type="entry name" value="AfsR-DnrI-RedD_regulator"/>
</dbReference>
<evidence type="ECO:0000256" key="3">
    <source>
        <dbReference type="ARBA" id="ARBA00023125"/>
    </source>
</evidence>
<dbReference type="Gene3D" id="1.25.40.10">
    <property type="entry name" value="Tetratricopeptide repeat domain"/>
    <property type="match status" value="1"/>
</dbReference>
<dbReference type="InterPro" id="IPR027417">
    <property type="entry name" value="P-loop_NTPase"/>
</dbReference>
<feature type="domain" description="OmpR/PhoB-type" evidence="6">
    <location>
        <begin position="1"/>
        <end position="95"/>
    </location>
</feature>
<dbReference type="Pfam" id="PF00486">
    <property type="entry name" value="Trans_reg_C"/>
    <property type="match status" value="1"/>
</dbReference>
<dbReference type="GO" id="GO:0003677">
    <property type="term" value="F:DNA binding"/>
    <property type="evidence" value="ECO:0007669"/>
    <property type="project" value="UniProtKB-UniRule"/>
</dbReference>
<evidence type="ECO:0000313" key="7">
    <source>
        <dbReference type="EMBL" id="MBJ8337938.1"/>
    </source>
</evidence>
<dbReference type="SMART" id="SM00862">
    <property type="entry name" value="Trans_reg_C"/>
    <property type="match status" value="1"/>
</dbReference>
<sequence>MEYQLLGSMEVWHSGTLLALGGVKQRAVLAILLLNADAIVEYDRLIDSVWNDTPPAKAVASLRAYVANLRRVIDADQPGGIGRLETHSYGYRLNLADDYLDIRQFDELAAKGRAALLAGNPALADATFARAIALWRGTPLADFRDHSFADAEVCRLDALRYDVAEARFDAGLLLGRDTELIADIEAQLATSPLHERMWGQLMLAMYRSGRRADALHAYRRACDILESELAVAPGAALQSLADDVRRQSPELDWTPIRTTLRAAPKPPQAPKTVFGRDDESDRLRRLLGAGRHGHVVVLSGESGVGKTMLASAVLDEAAEQSMVTAWSAHPAGISRPALWTWTQVVRSLCSSADPLRLRRAHDIAPGVIAALAPERQQPGTVGEAATGFELIEGTARLICELTTDRPTVVVLDDVHRADKATYDVLELLSGSLHRIPLVIIATWQDGGTDVPLRHKAFDRVLSCTETTLIKLRGIDDDSVAELIRAETSVTPTAELVTQVRARTGGNPFYIRELVRLLRSHGELDATTRTIVIDEVPDAVAGVIRRRTAELPRHTRTALGIGAVVGAVCDAGILAEVLGLDLTSVVDRLAPAVRAGLISDLDVRSGQFRFSHGLVRNAIVGQLSSTTLAAAHADIARVWTRRSADIDYETAIAAADHAWRAGDRIDPESALAHIDRALAFSAARSAYAEIVGLDRRGVELCRRLPDGPQRAEREAALWLQLASASAIVEGQNAPSVVEALHNAFDAGTTQRSTGQFNAGVALRALMVCGAGRYREGGALADGLIAQFQATGDPVAGVAGYYIRAMVAFMQGDLDSSLVALDSLEHTVPPVDIDVVGPMLAFDSRGHVISAWIHALRGDTARGRAYAYAAIDIATTRGDGFGAAVAKVGLIQLDAMIGKVTDTALLAEQIFDDLANAGMDQIAASAHIIGAWARALEPGGDDTSDLIRTALEKHSAGGSRIMTPLYLALLSDVEATHGAGDVARTTLHRAELIATATGERVWDSQLAARKRSLRAADNRARSDTAG</sequence>
<evidence type="ECO:0000256" key="4">
    <source>
        <dbReference type="ARBA" id="ARBA00023163"/>
    </source>
</evidence>
<evidence type="ECO:0000256" key="1">
    <source>
        <dbReference type="ARBA" id="ARBA00005820"/>
    </source>
</evidence>
<dbReference type="GO" id="GO:0006355">
    <property type="term" value="P:regulation of DNA-templated transcription"/>
    <property type="evidence" value="ECO:0007669"/>
    <property type="project" value="InterPro"/>
</dbReference>
<dbReference type="SUPFAM" id="SSF46894">
    <property type="entry name" value="C-terminal effector domain of the bipartite response regulators"/>
    <property type="match status" value="1"/>
</dbReference>
<dbReference type="RefSeq" id="WP_199701997.1">
    <property type="nucleotide sequence ID" value="NZ_JAEMNV010000001.1"/>
</dbReference>
<dbReference type="InterPro" id="IPR025662">
    <property type="entry name" value="Sigma_54_int_dom_ATP-bd_1"/>
</dbReference>
<dbReference type="GO" id="GO:0000160">
    <property type="term" value="P:phosphorelay signal transduction system"/>
    <property type="evidence" value="ECO:0007669"/>
    <property type="project" value="InterPro"/>
</dbReference>
<dbReference type="AlphaFoldDB" id="A0A934U252"/>
<keyword evidence="4" id="KW-0804">Transcription</keyword>
<dbReference type="Gene3D" id="3.40.50.300">
    <property type="entry name" value="P-loop containing nucleotide triphosphate hydrolases"/>
    <property type="match status" value="1"/>
</dbReference>